<dbReference type="Gene3D" id="3.40.50.2000">
    <property type="entry name" value="Glycogen Phosphorylase B"/>
    <property type="match status" value="1"/>
</dbReference>
<gene>
    <name evidence="1" type="primary">wcuV</name>
</gene>
<dbReference type="SUPFAM" id="SSF53756">
    <property type="entry name" value="UDP-Glycosyltransferase/glycogen phosphorylase"/>
    <property type="match status" value="1"/>
</dbReference>
<sequence>MKKKLVYFPKSGGANAYPLRMQKILASFSDVEGLNLKGTMQEILKLNFSKKDVLVLNWIESDIIGKTGRVSLTGISKILLKIFIFKLKFKKIIFVRHNIYPHKANKENSNKATKLVDKLEGLFDHKVVHSPVYTKDGYEYIPHPLYTYPLVIDNKNLVECDNNKFIIFGRILEYKKFEVIIESFPAEQELLIVGHCEDYGYLDKIKTLIREKKNITIFPSYLDDKEAKELINSTGGLIISHADEDMIVSGSFFYGLTIGVKMYAVSTPFLKWAEEQFGNDIIETFPDVVSLCKRIERRPIREHISNGTISDINSSFSDEAIASSFSRLCQK</sequence>
<evidence type="ECO:0000313" key="1">
    <source>
        <dbReference type="EMBL" id="BAT23807.1"/>
    </source>
</evidence>
<reference evidence="1" key="1">
    <citation type="submission" date="2014-04" db="EMBL/GenBank/DDBJ databases">
        <authorList>
            <person name="Harrison E."/>
        </authorList>
    </citation>
    <scope>NUCLEOTIDE SEQUENCE</scope>
    <source>
        <strain evidence="1">2482</strain>
    </source>
</reference>
<organism evidence="1">
    <name type="scientific">Klebsiella sp. 2482</name>
    <dbReference type="NCBI Taxonomy" id="1497818"/>
    <lineage>
        <taxon>Bacteria</taxon>
        <taxon>Pseudomonadati</taxon>
        <taxon>Pseudomonadota</taxon>
        <taxon>Gammaproteobacteria</taxon>
        <taxon>Enterobacterales</taxon>
        <taxon>Enterobacteriaceae</taxon>
        <taxon>Klebsiella/Raoultella group</taxon>
        <taxon>Klebsiella</taxon>
    </lineage>
</organism>
<name>A0A0P0YRG9_9ENTR</name>
<keyword evidence="1" id="KW-0808">Transferase</keyword>
<dbReference type="GO" id="GO:0016740">
    <property type="term" value="F:transferase activity"/>
    <property type="evidence" value="ECO:0007669"/>
    <property type="project" value="UniProtKB-KW"/>
</dbReference>
<dbReference type="AlphaFoldDB" id="A0A0P0YRG9"/>
<protein>
    <submittedName>
        <fullName evidence="1">Glycosyl transferase</fullName>
    </submittedName>
</protein>
<accession>A0A0P0YRG9</accession>
<dbReference type="EMBL" id="AB924580">
    <property type="protein sequence ID" value="BAT23807.1"/>
    <property type="molecule type" value="Genomic_DNA"/>
</dbReference>
<reference evidence="1" key="2">
    <citation type="journal article" date="2015" name="Sci. Rep.">
        <title>Genetic analysis of capsular polysaccharide synthesis gene clusters in 79 capsular types of Klebsiella spp.</title>
        <authorList>
            <person name="Pan Y.J."/>
            <person name="Lin T.L."/>
            <person name="Chen C.T."/>
            <person name="Chen Y.Y."/>
            <person name="Hsieh P.F."/>
            <person name="Hsu C.R."/>
            <person name="Wu M.C."/>
            <person name="Wang J.T."/>
        </authorList>
    </citation>
    <scope>NUCLEOTIDE SEQUENCE</scope>
    <source>
        <strain evidence="1">2482</strain>
    </source>
</reference>
<proteinExistence type="predicted"/>